<dbReference type="AlphaFoldDB" id="A0A1X6P7J8"/>
<feature type="region of interest" description="Disordered" evidence="1">
    <location>
        <begin position="236"/>
        <end position="259"/>
    </location>
</feature>
<protein>
    <submittedName>
        <fullName evidence="2">Uncharacterized protein</fullName>
    </submittedName>
</protein>
<feature type="compositionally biased region" description="Low complexity" evidence="1">
    <location>
        <begin position="236"/>
        <end position="254"/>
    </location>
</feature>
<proteinExistence type="predicted"/>
<keyword evidence="3" id="KW-1185">Reference proteome</keyword>
<feature type="region of interest" description="Disordered" evidence="1">
    <location>
        <begin position="1"/>
        <end position="22"/>
    </location>
</feature>
<feature type="region of interest" description="Disordered" evidence="1">
    <location>
        <begin position="464"/>
        <end position="588"/>
    </location>
</feature>
<gene>
    <name evidence="2" type="ORF">BU14_0171s0010</name>
</gene>
<accession>A0A1X6P7J8</accession>
<feature type="region of interest" description="Disordered" evidence="1">
    <location>
        <begin position="91"/>
        <end position="113"/>
    </location>
</feature>
<reference evidence="2 3" key="1">
    <citation type="submission" date="2017-03" db="EMBL/GenBank/DDBJ databases">
        <title>WGS assembly of Porphyra umbilicalis.</title>
        <authorList>
            <person name="Brawley S.H."/>
            <person name="Blouin N.A."/>
            <person name="Ficko-Blean E."/>
            <person name="Wheeler G.L."/>
            <person name="Lohr M."/>
            <person name="Goodson H.V."/>
            <person name="Jenkins J.W."/>
            <person name="Blaby-Haas C.E."/>
            <person name="Helliwell K.E."/>
            <person name="Chan C."/>
            <person name="Marriage T."/>
            <person name="Bhattacharya D."/>
            <person name="Klein A.S."/>
            <person name="Badis Y."/>
            <person name="Brodie J."/>
            <person name="Cao Y."/>
            <person name="Collen J."/>
            <person name="Dittami S.M."/>
            <person name="Gachon C.M."/>
            <person name="Green B.R."/>
            <person name="Karpowicz S."/>
            <person name="Kim J.W."/>
            <person name="Kudahl U."/>
            <person name="Lin S."/>
            <person name="Michel G."/>
            <person name="Mittag M."/>
            <person name="Olson B.J."/>
            <person name="Pangilinan J."/>
            <person name="Peng Y."/>
            <person name="Qiu H."/>
            <person name="Shu S."/>
            <person name="Singer J.T."/>
            <person name="Smith A.G."/>
            <person name="Sprecher B.N."/>
            <person name="Wagner V."/>
            <person name="Wang W."/>
            <person name="Wang Z.-Y."/>
            <person name="Yan J."/>
            <person name="Yarish C."/>
            <person name="Zoeuner-Riek S."/>
            <person name="Zhuang Y."/>
            <person name="Zou Y."/>
            <person name="Lindquist E.A."/>
            <person name="Grimwood J."/>
            <person name="Barry K."/>
            <person name="Rokhsar D.S."/>
            <person name="Schmutz J."/>
            <person name="Stiller J.W."/>
            <person name="Grossman A.R."/>
            <person name="Prochnik S.E."/>
        </authorList>
    </citation>
    <scope>NUCLEOTIDE SEQUENCE [LARGE SCALE GENOMIC DNA]</scope>
    <source>
        <strain evidence="2">4086291</strain>
    </source>
</reference>
<feature type="compositionally biased region" description="Low complexity" evidence="1">
    <location>
        <begin position="485"/>
        <end position="522"/>
    </location>
</feature>
<feature type="compositionally biased region" description="Pro residues" evidence="1">
    <location>
        <begin position="408"/>
        <end position="423"/>
    </location>
</feature>
<dbReference type="Proteomes" id="UP000218209">
    <property type="component" value="Unassembled WGS sequence"/>
</dbReference>
<feature type="compositionally biased region" description="Polar residues" evidence="1">
    <location>
        <begin position="540"/>
        <end position="549"/>
    </location>
</feature>
<evidence type="ECO:0000256" key="1">
    <source>
        <dbReference type="SAM" id="MobiDB-lite"/>
    </source>
</evidence>
<dbReference type="EMBL" id="KV918853">
    <property type="protein sequence ID" value="OSX76861.1"/>
    <property type="molecule type" value="Genomic_DNA"/>
</dbReference>
<feature type="region of interest" description="Disordered" evidence="1">
    <location>
        <begin position="397"/>
        <end position="452"/>
    </location>
</feature>
<evidence type="ECO:0000313" key="2">
    <source>
        <dbReference type="EMBL" id="OSX76861.1"/>
    </source>
</evidence>
<evidence type="ECO:0000313" key="3">
    <source>
        <dbReference type="Proteomes" id="UP000218209"/>
    </source>
</evidence>
<organism evidence="2 3">
    <name type="scientific">Porphyra umbilicalis</name>
    <name type="common">Purple laver</name>
    <name type="synonym">Red alga</name>
    <dbReference type="NCBI Taxonomy" id="2786"/>
    <lineage>
        <taxon>Eukaryota</taxon>
        <taxon>Rhodophyta</taxon>
        <taxon>Bangiophyceae</taxon>
        <taxon>Bangiales</taxon>
        <taxon>Bangiaceae</taxon>
        <taxon>Porphyra</taxon>
    </lineage>
</organism>
<name>A0A1X6P7J8_PORUM</name>
<sequence length="588" mass="58337">MDSKVTPSSSAGTTSLSSRFSKSLSVVTFRSDAARPVLSASGWSDLKRRMPFASASAVRRKRGGSGAAAVSAFLASLPSLAVADGTAGAPASGCGASLGTSEAASRPGCTAAPSADLASEGVSSIVTTPAEASSPVGVGALSPVAVAEATRAALADAASAARRTSSGSSGTSSKGKSVQAAASGAEVAGTAVVADVEASTAGVADVEASTAGVADVEASAATRLGVSAAADAVVGPSPSAPSLAVAAGTAPAASARRRRRASRLARRSLDLSWMLAANATIRSAASADSVSAEMSTSAIASRAAHSIRTDVNTSARRAWLTLRFPAAISLSTSARQAVAFSSSSGGRIGTRTGKRATLAGTAVAAAAPAAPPAPAAVPPATVPRSIRSSIRVSCSRTLKLNIPDKSPRPPLPPTPPAPPPDPPARGKKRPASADGRDRSPNAAPEPDGRPLPAAALRTASVEVMEPITSTRGGSLASAAWRRDAMASASSPPATSCSASRTYRMSGRASGAASEAPAASTIASRREMDETATVRVGSPGSPATSGSRSVLMQKYPWAPSQRLPRLLPREMGKSKRTPTRVLPAKVSST</sequence>